<reference evidence="3" key="2">
    <citation type="submission" date="2019-10" db="EMBL/GenBank/DDBJ databases">
        <title>A de novo genome assembly of a pear dwarfing rootstock.</title>
        <authorList>
            <person name="Wang F."/>
            <person name="Wang J."/>
            <person name="Li S."/>
            <person name="Zhang Y."/>
            <person name="Fang M."/>
            <person name="Ma L."/>
            <person name="Zhao Y."/>
            <person name="Jiang S."/>
        </authorList>
    </citation>
    <scope>NUCLEOTIDE SEQUENCE [LARGE SCALE GENOMIC DNA]</scope>
</reference>
<evidence type="ECO:0000259" key="1">
    <source>
        <dbReference type="Pfam" id="PF02721"/>
    </source>
</evidence>
<dbReference type="OrthoDB" id="1752136at2759"/>
<dbReference type="Gene3D" id="2.40.50.140">
    <property type="entry name" value="Nucleic acid-binding proteins"/>
    <property type="match status" value="3"/>
</dbReference>
<dbReference type="PANTHER" id="PTHR47165">
    <property type="entry name" value="OS03G0429900 PROTEIN"/>
    <property type="match status" value="1"/>
</dbReference>
<dbReference type="PANTHER" id="PTHR47165:SF4">
    <property type="entry name" value="OS03G0429900 PROTEIN"/>
    <property type="match status" value="1"/>
</dbReference>
<reference evidence="2 3" key="3">
    <citation type="submission" date="2019-11" db="EMBL/GenBank/DDBJ databases">
        <title>A de novo genome assembly of a pear dwarfing rootstock.</title>
        <authorList>
            <person name="Wang F."/>
            <person name="Wang J."/>
            <person name="Li S."/>
            <person name="Zhang Y."/>
            <person name="Fang M."/>
            <person name="Ma L."/>
            <person name="Zhao Y."/>
            <person name="Jiang S."/>
        </authorList>
    </citation>
    <scope>NUCLEOTIDE SEQUENCE [LARGE SCALE GENOMIC DNA]</scope>
    <source>
        <strain evidence="2">S2</strain>
        <tissue evidence="2">Leaf</tissue>
    </source>
</reference>
<feature type="domain" description="Replication protein A 70 kDa DNA-binding subunit B/D first OB fold" evidence="1">
    <location>
        <begin position="8"/>
        <end position="110"/>
    </location>
</feature>
<gene>
    <name evidence="2" type="ORF">D8674_030515</name>
</gene>
<dbReference type="InterPro" id="IPR003871">
    <property type="entry name" value="RFA1B/D_OB_1st"/>
</dbReference>
<keyword evidence="3" id="KW-1185">Reference proteome</keyword>
<dbReference type="SUPFAM" id="SSF50249">
    <property type="entry name" value="Nucleic acid-binding proteins"/>
    <property type="match status" value="3"/>
</dbReference>
<evidence type="ECO:0000313" key="2">
    <source>
        <dbReference type="EMBL" id="KAB2595065.1"/>
    </source>
</evidence>
<organism evidence="2 3">
    <name type="scientific">Pyrus ussuriensis x Pyrus communis</name>
    <dbReference type="NCBI Taxonomy" id="2448454"/>
    <lineage>
        <taxon>Eukaryota</taxon>
        <taxon>Viridiplantae</taxon>
        <taxon>Streptophyta</taxon>
        <taxon>Embryophyta</taxon>
        <taxon>Tracheophyta</taxon>
        <taxon>Spermatophyta</taxon>
        <taxon>Magnoliopsida</taxon>
        <taxon>eudicotyledons</taxon>
        <taxon>Gunneridae</taxon>
        <taxon>Pentapetalae</taxon>
        <taxon>rosids</taxon>
        <taxon>fabids</taxon>
        <taxon>Rosales</taxon>
        <taxon>Rosaceae</taxon>
        <taxon>Amygdaloideae</taxon>
        <taxon>Maleae</taxon>
        <taxon>Pyrus</taxon>
    </lineage>
</organism>
<proteinExistence type="predicted"/>
<evidence type="ECO:0000313" key="3">
    <source>
        <dbReference type="Proteomes" id="UP000327157"/>
    </source>
</evidence>
<dbReference type="AlphaFoldDB" id="A0A5N5EWB8"/>
<dbReference type="Pfam" id="PF02721">
    <property type="entry name" value="DUF223"/>
    <property type="match status" value="1"/>
</dbReference>
<accession>A0A5N5EWB8</accession>
<name>A0A5N5EWB8_9ROSA</name>
<dbReference type="InterPro" id="IPR012340">
    <property type="entry name" value="NA-bd_OB-fold"/>
</dbReference>
<protein>
    <submittedName>
        <fullName evidence="2">Replication protein A 70 kDa DNA-binding subunit C-like</fullName>
    </submittedName>
</protein>
<sequence>MENEGPTPLDQLAAYKKIVRIKVRVCRIWRPKYPGMGDKYTGLHCILVDEKQQAIESSFTEMDYEIIVPKIEAGTCYEIMNFRTNYARAQYRVVPHETQIIFISKTVFKKLASVFPPIPRHIFFLQDCNKLYPRLNKCDILTDVIGHLISVQPVEPIQINQRIEDKCDLVIQNIRNEEAKITLWSDVAHAFSAFSLEQLHQPIIIVFTSLKVKLFGDSIILNNTGSTLFFIDPDIPELNTYKSVFSTWPHPIKTLPPSKQANEQDIFQTGKKMTLEELGYLDPDLYKNDTFLCKASIKRYNTKYEWWYKVFLVLEDETDEISALIIGRSGEKVFGVPCKDLVFNQRSVDQKQLPSEFLRLIGQKKIYHLRFGSRRNSLNSNDLLIYNISEELTIQPTTPQSLSKQVTVSSTAVSSSSTPVDIVTDSPVDIIAGSHKRKRESIRRALFVPFKTSQAEEICETDAQDQDQIPIKLFKRKSSPTSS</sequence>
<dbReference type="Proteomes" id="UP000327157">
    <property type="component" value="Chromosome 7"/>
</dbReference>
<dbReference type="CDD" id="cd04481">
    <property type="entry name" value="RPA1_DBD_B_like"/>
    <property type="match status" value="1"/>
</dbReference>
<reference evidence="2 3" key="1">
    <citation type="submission" date="2019-09" db="EMBL/GenBank/DDBJ databases">
        <authorList>
            <person name="Ou C."/>
        </authorList>
    </citation>
    <scope>NUCLEOTIDE SEQUENCE [LARGE SCALE GENOMIC DNA]</scope>
    <source>
        <strain evidence="2">S2</strain>
        <tissue evidence="2">Leaf</tissue>
    </source>
</reference>
<keyword evidence="2" id="KW-0238">DNA-binding</keyword>
<dbReference type="GO" id="GO:0003677">
    <property type="term" value="F:DNA binding"/>
    <property type="evidence" value="ECO:0007669"/>
    <property type="project" value="UniProtKB-KW"/>
</dbReference>
<dbReference type="EMBL" id="SMOL01000781">
    <property type="protein sequence ID" value="KAB2595065.1"/>
    <property type="molecule type" value="Genomic_DNA"/>
</dbReference>
<comment type="caution">
    <text evidence="2">The sequence shown here is derived from an EMBL/GenBank/DDBJ whole genome shotgun (WGS) entry which is preliminary data.</text>
</comment>